<accession>A0AAW1MC22</accession>
<dbReference type="InterPro" id="IPR029069">
    <property type="entry name" value="HotDog_dom_sf"/>
</dbReference>
<keyword evidence="5" id="KW-1185">Reference proteome</keyword>
<organism evidence="4 5">
    <name type="scientific">Saponaria officinalis</name>
    <name type="common">Common soapwort</name>
    <name type="synonym">Lychnis saponaria</name>
    <dbReference type="NCBI Taxonomy" id="3572"/>
    <lineage>
        <taxon>Eukaryota</taxon>
        <taxon>Viridiplantae</taxon>
        <taxon>Streptophyta</taxon>
        <taxon>Embryophyta</taxon>
        <taxon>Tracheophyta</taxon>
        <taxon>Spermatophyta</taxon>
        <taxon>Magnoliopsida</taxon>
        <taxon>eudicotyledons</taxon>
        <taxon>Gunneridae</taxon>
        <taxon>Pentapetalae</taxon>
        <taxon>Caryophyllales</taxon>
        <taxon>Caryophyllaceae</taxon>
        <taxon>Caryophylleae</taxon>
        <taxon>Saponaria</taxon>
    </lineage>
</organism>
<dbReference type="SUPFAM" id="SSF54637">
    <property type="entry name" value="Thioesterase/thiol ester dehydrase-isomerase"/>
    <property type="match status" value="1"/>
</dbReference>
<dbReference type="Proteomes" id="UP001443914">
    <property type="component" value="Unassembled WGS sequence"/>
</dbReference>
<gene>
    <name evidence="4" type="ORF">RND81_03G205500</name>
</gene>
<dbReference type="NCBIfam" id="TIGR00369">
    <property type="entry name" value="unchar_dom_1"/>
    <property type="match status" value="1"/>
</dbReference>
<evidence type="ECO:0000256" key="1">
    <source>
        <dbReference type="ARBA" id="ARBA00008324"/>
    </source>
</evidence>
<evidence type="ECO:0000313" key="4">
    <source>
        <dbReference type="EMBL" id="KAK9742917.1"/>
    </source>
</evidence>
<protein>
    <recommendedName>
        <fullName evidence="3">Thioesterase domain-containing protein</fullName>
    </recommendedName>
</protein>
<sequence length="166" mass="18186">MDEPRKQNDENIADEESTLQFFQGLGISANLPEFVNSGDFFSKLIGRALTVDHISRGHLTCFFTVKPCLANYYKGLHGGAVAAMAERLAIACARTVVPEDKQLFLGELSISYLSAASINAELIADAKLVRSGRNLSVVSIELKLKQTPKLVYTAHATFYHLPASRL</sequence>
<evidence type="ECO:0000313" key="5">
    <source>
        <dbReference type="Proteomes" id="UP001443914"/>
    </source>
</evidence>
<evidence type="ECO:0000256" key="2">
    <source>
        <dbReference type="ARBA" id="ARBA00022801"/>
    </source>
</evidence>
<comment type="similarity">
    <text evidence="1">Belongs to the thioesterase PaaI family.</text>
</comment>
<proteinExistence type="inferred from homology"/>
<dbReference type="AlphaFoldDB" id="A0AAW1MC22"/>
<dbReference type="PANTHER" id="PTHR21660:SF12">
    <property type="entry name" value="OS07G0462700 PROTEIN"/>
    <property type="match status" value="1"/>
</dbReference>
<dbReference type="PANTHER" id="PTHR21660">
    <property type="entry name" value="THIOESTERASE SUPERFAMILY MEMBER-RELATED"/>
    <property type="match status" value="1"/>
</dbReference>
<dbReference type="InterPro" id="IPR006683">
    <property type="entry name" value="Thioestr_dom"/>
</dbReference>
<comment type="caution">
    <text evidence="4">The sequence shown here is derived from an EMBL/GenBank/DDBJ whole genome shotgun (WGS) entry which is preliminary data.</text>
</comment>
<reference evidence="4" key="1">
    <citation type="submission" date="2024-03" db="EMBL/GenBank/DDBJ databases">
        <title>WGS assembly of Saponaria officinalis var. Norfolk2.</title>
        <authorList>
            <person name="Jenkins J."/>
            <person name="Shu S."/>
            <person name="Grimwood J."/>
            <person name="Barry K."/>
            <person name="Goodstein D."/>
            <person name="Schmutz J."/>
            <person name="Leebens-Mack J."/>
            <person name="Osbourn A."/>
        </authorList>
    </citation>
    <scope>NUCLEOTIDE SEQUENCE [LARGE SCALE GENOMIC DNA]</scope>
    <source>
        <strain evidence="4">JIC</strain>
    </source>
</reference>
<feature type="domain" description="Thioesterase" evidence="3">
    <location>
        <begin position="76"/>
        <end position="147"/>
    </location>
</feature>
<dbReference type="CDD" id="cd03443">
    <property type="entry name" value="PaaI_thioesterase"/>
    <property type="match status" value="1"/>
</dbReference>
<dbReference type="InterPro" id="IPR039298">
    <property type="entry name" value="ACOT13"/>
</dbReference>
<keyword evidence="2" id="KW-0378">Hydrolase</keyword>
<dbReference type="EMBL" id="JBDFQZ010000003">
    <property type="protein sequence ID" value="KAK9742917.1"/>
    <property type="molecule type" value="Genomic_DNA"/>
</dbReference>
<dbReference type="Pfam" id="PF03061">
    <property type="entry name" value="4HBT"/>
    <property type="match status" value="1"/>
</dbReference>
<dbReference type="InterPro" id="IPR003736">
    <property type="entry name" value="PAAI_dom"/>
</dbReference>
<evidence type="ECO:0000259" key="3">
    <source>
        <dbReference type="Pfam" id="PF03061"/>
    </source>
</evidence>
<dbReference type="GO" id="GO:0047617">
    <property type="term" value="F:fatty acyl-CoA hydrolase activity"/>
    <property type="evidence" value="ECO:0007669"/>
    <property type="project" value="InterPro"/>
</dbReference>
<name>A0AAW1MC22_SAPOF</name>
<dbReference type="Gene3D" id="3.10.129.10">
    <property type="entry name" value="Hotdog Thioesterase"/>
    <property type="match status" value="1"/>
</dbReference>